<dbReference type="PANTHER" id="PTHR35908:SF1">
    <property type="entry name" value="CONSERVED PROTEIN"/>
    <property type="match status" value="1"/>
</dbReference>
<dbReference type="AlphaFoldDB" id="A0A420WPV7"/>
<dbReference type="SUPFAM" id="SSF54593">
    <property type="entry name" value="Glyoxalase/Bleomycin resistance protein/Dihydroxybiphenyl dioxygenase"/>
    <property type="match status" value="1"/>
</dbReference>
<dbReference type="Proteomes" id="UP000277424">
    <property type="component" value="Unassembled WGS sequence"/>
</dbReference>
<dbReference type="OrthoDB" id="69243at2"/>
<comment type="caution">
    <text evidence="2">The sequence shown here is derived from an EMBL/GenBank/DDBJ whole genome shotgun (WGS) entry which is preliminary data.</text>
</comment>
<evidence type="ECO:0000259" key="1">
    <source>
        <dbReference type="PROSITE" id="PS51819"/>
    </source>
</evidence>
<dbReference type="PROSITE" id="PS51819">
    <property type="entry name" value="VOC"/>
    <property type="match status" value="1"/>
</dbReference>
<dbReference type="GO" id="GO:0016829">
    <property type="term" value="F:lyase activity"/>
    <property type="evidence" value="ECO:0007669"/>
    <property type="project" value="UniProtKB-KW"/>
</dbReference>
<protein>
    <submittedName>
        <fullName evidence="2">Putative enzyme related to lactoylglutathione lyase</fullName>
    </submittedName>
</protein>
<feature type="domain" description="VOC" evidence="1">
    <location>
        <begin position="5"/>
        <end position="126"/>
    </location>
</feature>
<dbReference type="InterPro" id="IPR037523">
    <property type="entry name" value="VOC_core"/>
</dbReference>
<evidence type="ECO:0000313" key="3">
    <source>
        <dbReference type="Proteomes" id="UP000277424"/>
    </source>
</evidence>
<dbReference type="RefSeq" id="WP_121217792.1">
    <property type="nucleotide sequence ID" value="NZ_RBIG01000001.1"/>
</dbReference>
<sequence>MHRSRLGGFIIDCLGEDLDGAADFWSQALGLPRRRDKATEDAGYIKLEMPSGEMDIEVQRVDHPSRVHLDIEADDIPAEVARLEKLGAKKIAEIKGWVVMAAPTGHRFCVVRAQSKDFDKNANSWE</sequence>
<accession>A0A420WPV7</accession>
<dbReference type="EMBL" id="RBIG01000001">
    <property type="protein sequence ID" value="RKQ73067.1"/>
    <property type="molecule type" value="Genomic_DNA"/>
</dbReference>
<dbReference type="Pfam" id="PF18029">
    <property type="entry name" value="Glyoxalase_6"/>
    <property type="match status" value="1"/>
</dbReference>
<reference evidence="2 3" key="1">
    <citation type="submission" date="2018-10" db="EMBL/GenBank/DDBJ databases">
        <title>Comparative analysis of microorganisms from saline springs in Andes Mountain Range, Colombia.</title>
        <authorList>
            <person name="Rubin E."/>
        </authorList>
    </citation>
    <scope>NUCLEOTIDE SEQUENCE [LARGE SCALE GENOMIC DNA]</scope>
    <source>
        <strain evidence="2 3">USBA 36</strain>
    </source>
</reference>
<keyword evidence="2" id="KW-0456">Lyase</keyword>
<dbReference type="InterPro" id="IPR029068">
    <property type="entry name" value="Glyas_Bleomycin-R_OHBP_Dase"/>
</dbReference>
<evidence type="ECO:0000313" key="2">
    <source>
        <dbReference type="EMBL" id="RKQ73067.1"/>
    </source>
</evidence>
<dbReference type="CDD" id="cd06587">
    <property type="entry name" value="VOC"/>
    <property type="match status" value="1"/>
</dbReference>
<dbReference type="PANTHER" id="PTHR35908">
    <property type="entry name" value="HYPOTHETICAL FUSION PROTEIN"/>
    <property type="match status" value="1"/>
</dbReference>
<organism evidence="2 3">
    <name type="scientific">Oceanibaculum indicum</name>
    <dbReference type="NCBI Taxonomy" id="526216"/>
    <lineage>
        <taxon>Bacteria</taxon>
        <taxon>Pseudomonadati</taxon>
        <taxon>Pseudomonadota</taxon>
        <taxon>Alphaproteobacteria</taxon>
        <taxon>Rhodospirillales</taxon>
        <taxon>Oceanibaculaceae</taxon>
        <taxon>Oceanibaculum</taxon>
    </lineage>
</organism>
<gene>
    <name evidence="2" type="ORF">BCL74_0838</name>
</gene>
<name>A0A420WPV7_9PROT</name>
<dbReference type="Gene3D" id="3.10.180.10">
    <property type="entry name" value="2,3-Dihydroxybiphenyl 1,2-Dioxygenase, domain 1"/>
    <property type="match status" value="1"/>
</dbReference>
<dbReference type="InterPro" id="IPR041581">
    <property type="entry name" value="Glyoxalase_6"/>
</dbReference>
<proteinExistence type="predicted"/>